<feature type="transmembrane region" description="Helical" evidence="4">
    <location>
        <begin position="40"/>
        <end position="64"/>
    </location>
</feature>
<evidence type="ECO:0000256" key="3">
    <source>
        <dbReference type="SAM" id="MobiDB-lite"/>
    </source>
</evidence>
<keyword evidence="4" id="KW-0472">Membrane</keyword>
<feature type="transmembrane region" description="Helical" evidence="4">
    <location>
        <begin position="404"/>
        <end position="428"/>
    </location>
</feature>
<accession>A0AAD6T304</accession>
<keyword evidence="4" id="KW-1133">Transmembrane helix</keyword>
<evidence type="ECO:0000256" key="1">
    <source>
        <dbReference type="ARBA" id="ARBA00004141"/>
    </source>
</evidence>
<evidence type="ECO:0000313" key="7">
    <source>
        <dbReference type="Proteomes" id="UP001218188"/>
    </source>
</evidence>
<feature type="transmembrane region" description="Helical" evidence="4">
    <location>
        <begin position="251"/>
        <end position="273"/>
    </location>
</feature>
<feature type="region of interest" description="Disordered" evidence="3">
    <location>
        <begin position="1"/>
        <end position="28"/>
    </location>
</feature>
<dbReference type="GO" id="GO:0022857">
    <property type="term" value="F:transmembrane transporter activity"/>
    <property type="evidence" value="ECO:0007669"/>
    <property type="project" value="InterPro"/>
</dbReference>
<dbReference type="PROSITE" id="PS50850">
    <property type="entry name" value="MFS"/>
    <property type="match status" value="1"/>
</dbReference>
<dbReference type="InterPro" id="IPR050327">
    <property type="entry name" value="Proton-linked_MCT"/>
</dbReference>
<feature type="compositionally biased region" description="Basic and acidic residues" evidence="3">
    <location>
        <begin position="1"/>
        <end position="12"/>
    </location>
</feature>
<dbReference type="SUPFAM" id="SSF103473">
    <property type="entry name" value="MFS general substrate transporter"/>
    <property type="match status" value="1"/>
</dbReference>
<feature type="transmembrane region" description="Helical" evidence="4">
    <location>
        <begin position="316"/>
        <end position="335"/>
    </location>
</feature>
<comment type="similarity">
    <text evidence="2">Belongs to the major facilitator superfamily. Monocarboxylate porter (TC 2.A.1.13) family.</text>
</comment>
<dbReference type="Proteomes" id="UP001218188">
    <property type="component" value="Unassembled WGS sequence"/>
</dbReference>
<dbReference type="PANTHER" id="PTHR11360:SF234">
    <property type="entry name" value="MFS-TYPE TRANSPORTER DBAD-RELATED"/>
    <property type="match status" value="1"/>
</dbReference>
<name>A0AAD6T304_9AGAR</name>
<dbReference type="InterPro" id="IPR036259">
    <property type="entry name" value="MFS_trans_sf"/>
</dbReference>
<dbReference type="PANTHER" id="PTHR11360">
    <property type="entry name" value="MONOCARBOXYLATE TRANSPORTER"/>
    <property type="match status" value="1"/>
</dbReference>
<keyword evidence="4" id="KW-0812">Transmembrane</keyword>
<dbReference type="Pfam" id="PF07690">
    <property type="entry name" value="MFS_1"/>
    <property type="match status" value="1"/>
</dbReference>
<dbReference type="InterPro" id="IPR011701">
    <property type="entry name" value="MFS"/>
</dbReference>
<reference evidence="6" key="1">
    <citation type="submission" date="2023-03" db="EMBL/GenBank/DDBJ databases">
        <title>Massive genome expansion in bonnet fungi (Mycena s.s.) driven by repeated elements and novel gene families across ecological guilds.</title>
        <authorList>
            <consortium name="Lawrence Berkeley National Laboratory"/>
            <person name="Harder C.B."/>
            <person name="Miyauchi S."/>
            <person name="Viragh M."/>
            <person name="Kuo A."/>
            <person name="Thoen E."/>
            <person name="Andreopoulos B."/>
            <person name="Lu D."/>
            <person name="Skrede I."/>
            <person name="Drula E."/>
            <person name="Henrissat B."/>
            <person name="Morin E."/>
            <person name="Kohler A."/>
            <person name="Barry K."/>
            <person name="LaButti K."/>
            <person name="Morin E."/>
            <person name="Salamov A."/>
            <person name="Lipzen A."/>
            <person name="Mereny Z."/>
            <person name="Hegedus B."/>
            <person name="Baldrian P."/>
            <person name="Stursova M."/>
            <person name="Weitz H."/>
            <person name="Taylor A."/>
            <person name="Grigoriev I.V."/>
            <person name="Nagy L.G."/>
            <person name="Martin F."/>
            <person name="Kauserud H."/>
        </authorList>
    </citation>
    <scope>NUCLEOTIDE SEQUENCE</scope>
    <source>
        <strain evidence="6">CBHHK200</strain>
    </source>
</reference>
<dbReference type="Gene3D" id="1.20.1250.20">
    <property type="entry name" value="MFS general substrate transporter like domains"/>
    <property type="match status" value="2"/>
</dbReference>
<feature type="transmembrane region" description="Helical" evidence="4">
    <location>
        <begin position="285"/>
        <end position="304"/>
    </location>
</feature>
<protein>
    <submittedName>
        <fullName evidence="6">MFS general substrate transporter</fullName>
    </submittedName>
</protein>
<evidence type="ECO:0000256" key="2">
    <source>
        <dbReference type="ARBA" id="ARBA00006727"/>
    </source>
</evidence>
<dbReference type="GO" id="GO:0016020">
    <property type="term" value="C:membrane"/>
    <property type="evidence" value="ECO:0007669"/>
    <property type="project" value="UniProtKB-SubCell"/>
</dbReference>
<feature type="domain" description="Major facilitator superfamily (MFS) profile" evidence="5">
    <location>
        <begin position="250"/>
        <end position="451"/>
    </location>
</feature>
<feature type="transmembrane region" description="Helical" evidence="4">
    <location>
        <begin position="341"/>
        <end position="365"/>
    </location>
</feature>
<dbReference type="InterPro" id="IPR020846">
    <property type="entry name" value="MFS_dom"/>
</dbReference>
<feature type="transmembrane region" description="Helical" evidence="4">
    <location>
        <begin position="202"/>
        <end position="222"/>
    </location>
</feature>
<comment type="caution">
    <text evidence="6">The sequence shown here is derived from an EMBL/GenBank/DDBJ whole genome shotgun (WGS) entry which is preliminary data.</text>
</comment>
<dbReference type="AlphaFoldDB" id="A0AAD6T304"/>
<proteinExistence type="inferred from homology"/>
<dbReference type="EMBL" id="JARJCM010000032">
    <property type="protein sequence ID" value="KAJ7038369.1"/>
    <property type="molecule type" value="Genomic_DNA"/>
</dbReference>
<feature type="transmembrane region" description="Helical" evidence="4">
    <location>
        <begin position="134"/>
        <end position="160"/>
    </location>
</feature>
<evidence type="ECO:0000256" key="4">
    <source>
        <dbReference type="SAM" id="Phobius"/>
    </source>
</evidence>
<feature type="transmembrane region" description="Helical" evidence="4">
    <location>
        <begin position="377"/>
        <end position="398"/>
    </location>
</feature>
<feature type="transmembrane region" description="Helical" evidence="4">
    <location>
        <begin position="169"/>
        <end position="190"/>
    </location>
</feature>
<feature type="transmembrane region" description="Helical" evidence="4">
    <location>
        <begin position="107"/>
        <end position="128"/>
    </location>
</feature>
<sequence length="451" mass="48346">MSTASHESRESSVKSLSAGEKRADPPPNPRVVIPDGGFQAWATVAGSFLIMFCGFGYCSSFGVYQDFYVRAYLLDTSPSVISWIGSVNIFIVLSGGFIAGRLHDRGYFYSLMYGGSLLMALSLFMLSLARPNQFYQVFLAQGIAHGLGAGLTYVPCVAVLSHHFTQRRALAMAIVASGSSLGAVVHPIMLNNTLHSRLGFAGAVRASAGLVSGLLLVACLLMRTRVVPPAPKQPDVNFVQTVRRFARDRTYVVATIGLGIYTIGFYYPLFYLQLDAVQHGIDPTFAFYVLVIMNASSFLGRLFPGLVAHRWGVKPMITAAAGCGAALILAMSAIHDLASTVTIGVLYGFCAGSIIGLMGPLLAVLTDDMSELGTRMGIPVALSGVGILIGPPIDGLLLTSEFIWWRPALFSGVMAVVGFFCFLFVLLLHRRKSKRAAVPVVVELGLELDSL</sequence>
<comment type="subcellular location">
    <subcellularLocation>
        <location evidence="1">Membrane</location>
        <topology evidence="1">Multi-pass membrane protein</topology>
    </subcellularLocation>
</comment>
<evidence type="ECO:0000313" key="6">
    <source>
        <dbReference type="EMBL" id="KAJ7038369.1"/>
    </source>
</evidence>
<keyword evidence="7" id="KW-1185">Reference proteome</keyword>
<feature type="transmembrane region" description="Helical" evidence="4">
    <location>
        <begin position="80"/>
        <end position="100"/>
    </location>
</feature>
<gene>
    <name evidence="6" type="ORF">C8F04DRAFT_1088915</name>
</gene>
<evidence type="ECO:0000259" key="5">
    <source>
        <dbReference type="PROSITE" id="PS50850"/>
    </source>
</evidence>
<organism evidence="6 7">
    <name type="scientific">Mycena alexandri</name>
    <dbReference type="NCBI Taxonomy" id="1745969"/>
    <lineage>
        <taxon>Eukaryota</taxon>
        <taxon>Fungi</taxon>
        <taxon>Dikarya</taxon>
        <taxon>Basidiomycota</taxon>
        <taxon>Agaricomycotina</taxon>
        <taxon>Agaricomycetes</taxon>
        <taxon>Agaricomycetidae</taxon>
        <taxon>Agaricales</taxon>
        <taxon>Marasmiineae</taxon>
        <taxon>Mycenaceae</taxon>
        <taxon>Mycena</taxon>
    </lineage>
</organism>